<dbReference type="Proteomes" id="UP001229346">
    <property type="component" value="Unassembled WGS sequence"/>
</dbReference>
<accession>A0ABT9TYI6</accession>
<dbReference type="RefSeq" id="WP_307202397.1">
    <property type="nucleotide sequence ID" value="NZ_JAUSST010000003.1"/>
</dbReference>
<proteinExistence type="predicted"/>
<comment type="caution">
    <text evidence="1">The sequence shown here is derived from an EMBL/GenBank/DDBJ whole genome shotgun (WGS) entry which is preliminary data.</text>
</comment>
<evidence type="ECO:0000313" key="1">
    <source>
        <dbReference type="EMBL" id="MDQ0111956.1"/>
    </source>
</evidence>
<organism evidence="1 2">
    <name type="scientific">Paenibacillus harenae</name>
    <dbReference type="NCBI Taxonomy" id="306543"/>
    <lineage>
        <taxon>Bacteria</taxon>
        <taxon>Bacillati</taxon>
        <taxon>Bacillota</taxon>
        <taxon>Bacilli</taxon>
        <taxon>Bacillales</taxon>
        <taxon>Paenibacillaceae</taxon>
        <taxon>Paenibacillus</taxon>
    </lineage>
</organism>
<dbReference type="EMBL" id="JAUSSU010000003">
    <property type="protein sequence ID" value="MDQ0111956.1"/>
    <property type="molecule type" value="Genomic_DNA"/>
</dbReference>
<gene>
    <name evidence="1" type="ORF">J2T15_001391</name>
</gene>
<keyword evidence="2" id="KW-1185">Reference proteome</keyword>
<sequence>MNKKTLLDWEASHDAIKQTVDGFWRIFSKWREEEREDYLKTFHGKLYDEFISVEERAIYLKFNFNAGEAVIICSINIFYLEMHIGTFDIEFSLDGEVADEYLDFDDVLSKDRILEIKHFLRVARNSIKVGLEITTISNITGIDAKYLRILKEKYC</sequence>
<protein>
    <submittedName>
        <fullName evidence="1">Uncharacterized protein</fullName>
    </submittedName>
</protein>
<reference evidence="1 2" key="1">
    <citation type="submission" date="2023-07" db="EMBL/GenBank/DDBJ databases">
        <title>Sorghum-associated microbial communities from plants grown in Nebraska, USA.</title>
        <authorList>
            <person name="Schachtman D."/>
        </authorList>
    </citation>
    <scope>NUCLEOTIDE SEQUENCE [LARGE SCALE GENOMIC DNA]</scope>
    <source>
        <strain evidence="1 2">CC482</strain>
    </source>
</reference>
<name>A0ABT9TYI6_PAEHA</name>
<evidence type="ECO:0000313" key="2">
    <source>
        <dbReference type="Proteomes" id="UP001229346"/>
    </source>
</evidence>